<gene>
    <name evidence="2" type="ORF">CJ030_MR4G013715</name>
</gene>
<sequence length="163" mass="18507">MTWFRNEVEGTTLDISQDFPTKRFTIPEPPLGDTVKLWFLKDLGEKWKELQIIEVKLGNKVDHSKHRSTLQDLRALHVMLRSWRMEEIELNDSASSQTLSQSRMGGTSVGHHLTDMHKSNVFDFASNQHQFFELISCKPENEFADNVDDAESAGADGAEGGED</sequence>
<dbReference type="AlphaFoldDB" id="A0A6A1WTU8"/>
<name>A0A6A1WTU8_9ROSI</name>
<dbReference type="Proteomes" id="UP000516437">
    <property type="component" value="Unassembled WGS sequence"/>
</dbReference>
<keyword evidence="3" id="KW-1185">Reference proteome</keyword>
<dbReference type="EMBL" id="RXIC02000012">
    <property type="protein sequence ID" value="KAB1228113.1"/>
    <property type="molecule type" value="Genomic_DNA"/>
</dbReference>
<feature type="region of interest" description="Disordered" evidence="1">
    <location>
        <begin position="92"/>
        <end position="111"/>
    </location>
</feature>
<reference evidence="2 3" key="1">
    <citation type="journal article" date="2019" name="Plant Biotechnol. J.">
        <title>The red bayberry genome and genetic basis of sex determination.</title>
        <authorList>
            <person name="Jia H.M."/>
            <person name="Jia H.J."/>
            <person name="Cai Q.L."/>
            <person name="Wang Y."/>
            <person name="Zhao H.B."/>
            <person name="Yang W.F."/>
            <person name="Wang G.Y."/>
            <person name="Li Y.H."/>
            <person name="Zhan D.L."/>
            <person name="Shen Y.T."/>
            <person name="Niu Q.F."/>
            <person name="Chang L."/>
            <person name="Qiu J."/>
            <person name="Zhao L."/>
            <person name="Xie H.B."/>
            <person name="Fu W.Y."/>
            <person name="Jin J."/>
            <person name="Li X.W."/>
            <person name="Jiao Y."/>
            <person name="Zhou C.C."/>
            <person name="Tu T."/>
            <person name="Chai C.Y."/>
            <person name="Gao J.L."/>
            <person name="Fan L.J."/>
            <person name="van de Weg E."/>
            <person name="Wang J.Y."/>
            <person name="Gao Z.S."/>
        </authorList>
    </citation>
    <scope>NUCLEOTIDE SEQUENCE [LARGE SCALE GENOMIC DNA]</scope>
    <source>
        <tissue evidence="2">Leaves</tissue>
    </source>
</reference>
<protein>
    <submittedName>
        <fullName evidence="2">Uncharacterized protein</fullName>
    </submittedName>
</protein>
<evidence type="ECO:0000313" key="2">
    <source>
        <dbReference type="EMBL" id="KAB1228113.1"/>
    </source>
</evidence>
<feature type="compositionally biased region" description="Polar residues" evidence="1">
    <location>
        <begin position="92"/>
        <end position="105"/>
    </location>
</feature>
<feature type="region of interest" description="Disordered" evidence="1">
    <location>
        <begin position="143"/>
        <end position="163"/>
    </location>
</feature>
<evidence type="ECO:0000313" key="3">
    <source>
        <dbReference type="Proteomes" id="UP000516437"/>
    </source>
</evidence>
<dbReference type="OrthoDB" id="2011374at2759"/>
<accession>A0A6A1WTU8</accession>
<evidence type="ECO:0000256" key="1">
    <source>
        <dbReference type="SAM" id="MobiDB-lite"/>
    </source>
</evidence>
<comment type="caution">
    <text evidence="2">The sequence shown here is derived from an EMBL/GenBank/DDBJ whole genome shotgun (WGS) entry which is preliminary data.</text>
</comment>
<organism evidence="2 3">
    <name type="scientific">Morella rubra</name>
    <name type="common">Chinese bayberry</name>
    <dbReference type="NCBI Taxonomy" id="262757"/>
    <lineage>
        <taxon>Eukaryota</taxon>
        <taxon>Viridiplantae</taxon>
        <taxon>Streptophyta</taxon>
        <taxon>Embryophyta</taxon>
        <taxon>Tracheophyta</taxon>
        <taxon>Spermatophyta</taxon>
        <taxon>Magnoliopsida</taxon>
        <taxon>eudicotyledons</taxon>
        <taxon>Gunneridae</taxon>
        <taxon>Pentapetalae</taxon>
        <taxon>rosids</taxon>
        <taxon>fabids</taxon>
        <taxon>Fagales</taxon>
        <taxon>Myricaceae</taxon>
        <taxon>Morella</taxon>
    </lineage>
</organism>
<proteinExistence type="predicted"/>